<feature type="transmembrane region" description="Helical" evidence="1">
    <location>
        <begin position="47"/>
        <end position="68"/>
    </location>
</feature>
<keyword evidence="1" id="KW-0812">Transmembrane</keyword>
<keyword evidence="1" id="KW-0472">Membrane</keyword>
<protein>
    <submittedName>
        <fullName evidence="2">Uncharacterized protein</fullName>
    </submittedName>
</protein>
<evidence type="ECO:0000313" key="2">
    <source>
        <dbReference type="EMBL" id="ETO27968.1"/>
    </source>
</evidence>
<reference evidence="2 3" key="1">
    <citation type="journal article" date="2013" name="Curr. Biol.">
        <title>The Genome of the Foraminiferan Reticulomyxa filosa.</title>
        <authorList>
            <person name="Glockner G."/>
            <person name="Hulsmann N."/>
            <person name="Schleicher M."/>
            <person name="Noegel A.A."/>
            <person name="Eichinger L."/>
            <person name="Gallinger C."/>
            <person name="Pawlowski J."/>
            <person name="Sierra R."/>
            <person name="Euteneuer U."/>
            <person name="Pillet L."/>
            <person name="Moustafa A."/>
            <person name="Platzer M."/>
            <person name="Groth M."/>
            <person name="Szafranski K."/>
            <person name="Schliwa M."/>
        </authorList>
    </citation>
    <scope>NUCLEOTIDE SEQUENCE [LARGE SCALE GENOMIC DNA]</scope>
</reference>
<keyword evidence="3" id="KW-1185">Reference proteome</keyword>
<dbReference type="Proteomes" id="UP000023152">
    <property type="component" value="Unassembled WGS sequence"/>
</dbReference>
<feature type="transmembrane region" description="Helical" evidence="1">
    <location>
        <begin position="324"/>
        <end position="344"/>
    </location>
</feature>
<feature type="transmembrane region" description="Helical" evidence="1">
    <location>
        <begin position="241"/>
        <end position="257"/>
    </location>
</feature>
<name>X6NPX7_RETFI</name>
<evidence type="ECO:0000256" key="1">
    <source>
        <dbReference type="SAM" id="Phobius"/>
    </source>
</evidence>
<feature type="transmembrane region" description="Helical" evidence="1">
    <location>
        <begin position="202"/>
        <end position="221"/>
    </location>
</feature>
<gene>
    <name evidence="2" type="ORF">RFI_09162</name>
</gene>
<accession>X6NPX7</accession>
<sequence length="565" mass="65799">MADIDKQHTHRSSGTFDKKDLMNEDDAKLIIMHEYFRQGFLYRFRNALSVFLFASQIVTDILLAIQFYEDQHTKFSMSIVMIEVSMQLFTWWCTVKPVVSFYQVKDRSKEFLFHSRDLKGNKALDTEKDDKFKTQNKGQMKQARQQNKQIKKGMLRLDTTLNRIQGFLFAGRTGALLVVLLILLYCHNYETISSLQTYTKSVYYISLVVSLCNFLYHLYLSVDFQYFMEMGNVYHLGWSDLFKYLMVFGAFVVSTNARVEGGDAFWLSVYFVIMLLEEACVYQMIGKFGTSNVISQLSMFLVFWAVCMCIFIIQLGLSKTSHDVALVLFAMCGLPSFTLLSRLISTINRSALQSLQGNMTEKELFFYGWILSSETGLFCGWKHSPLSLPSQKYLLEYTLFCVRMFGFSKKGKSTARGHHTYEDFRHKILAINTLIVDLSPDENELMAKLHTRAFDKVFHLTKLLAFTEAKSFWKHRPLYLRALAAWWHKMPMAEQGKKELAFHVVMFIVCMLLRVASFIAPLTTYWFVQEWNPFLHVIAFAFHACVYITKGERLTYFFGMETAIY</sequence>
<evidence type="ECO:0000313" key="3">
    <source>
        <dbReference type="Proteomes" id="UP000023152"/>
    </source>
</evidence>
<keyword evidence="1" id="KW-1133">Transmembrane helix</keyword>
<feature type="transmembrane region" description="Helical" evidence="1">
    <location>
        <begin position="533"/>
        <end position="549"/>
    </location>
</feature>
<proteinExistence type="predicted"/>
<feature type="transmembrane region" description="Helical" evidence="1">
    <location>
        <begin position="297"/>
        <end position="317"/>
    </location>
</feature>
<comment type="caution">
    <text evidence="2">The sequence shown here is derived from an EMBL/GenBank/DDBJ whole genome shotgun (WGS) entry which is preliminary data.</text>
</comment>
<feature type="transmembrane region" description="Helical" evidence="1">
    <location>
        <begin position="500"/>
        <end position="527"/>
    </location>
</feature>
<organism evidence="2 3">
    <name type="scientific">Reticulomyxa filosa</name>
    <dbReference type="NCBI Taxonomy" id="46433"/>
    <lineage>
        <taxon>Eukaryota</taxon>
        <taxon>Sar</taxon>
        <taxon>Rhizaria</taxon>
        <taxon>Retaria</taxon>
        <taxon>Foraminifera</taxon>
        <taxon>Monothalamids</taxon>
        <taxon>Reticulomyxidae</taxon>
        <taxon>Reticulomyxa</taxon>
    </lineage>
</organism>
<feature type="transmembrane region" description="Helical" evidence="1">
    <location>
        <begin position="264"/>
        <end position="285"/>
    </location>
</feature>
<feature type="transmembrane region" description="Helical" evidence="1">
    <location>
        <begin position="164"/>
        <end position="186"/>
    </location>
</feature>
<dbReference type="AlphaFoldDB" id="X6NPX7"/>
<dbReference type="EMBL" id="ASPP01006943">
    <property type="protein sequence ID" value="ETO27968.1"/>
    <property type="molecule type" value="Genomic_DNA"/>
</dbReference>